<feature type="binding site" evidence="8">
    <location>
        <position position="107"/>
    </location>
    <ligand>
        <name>ATP</name>
        <dbReference type="ChEBI" id="CHEBI:30616"/>
    </ligand>
</feature>
<protein>
    <recommendedName>
        <fullName evidence="8">Protein nucleotidyltransferase YdiU</fullName>
        <ecNumber evidence="8">2.7.7.-</ecNumber>
    </recommendedName>
    <alternativeName>
        <fullName evidence="8">Protein adenylyltransferase YdiU</fullName>
        <ecNumber evidence="8">2.7.7.108</ecNumber>
    </alternativeName>
    <alternativeName>
        <fullName evidence="8">Protein uridylyltransferase YdiU</fullName>
        <ecNumber evidence="8">2.7.7.-</ecNumber>
    </alternativeName>
</protein>
<comment type="catalytic activity">
    <reaction evidence="8">
        <text>L-threonyl-[protein] + ATP = 3-O-(5'-adenylyl)-L-threonyl-[protein] + diphosphate</text>
        <dbReference type="Rhea" id="RHEA:54292"/>
        <dbReference type="Rhea" id="RHEA-COMP:11060"/>
        <dbReference type="Rhea" id="RHEA-COMP:13847"/>
        <dbReference type="ChEBI" id="CHEBI:30013"/>
        <dbReference type="ChEBI" id="CHEBI:30616"/>
        <dbReference type="ChEBI" id="CHEBI:33019"/>
        <dbReference type="ChEBI" id="CHEBI:138113"/>
        <dbReference type="EC" id="2.7.7.108"/>
    </reaction>
</comment>
<keyword evidence="4 8" id="KW-0479">Metal-binding</keyword>
<evidence type="ECO:0000256" key="8">
    <source>
        <dbReference type="HAMAP-Rule" id="MF_00692"/>
    </source>
</evidence>
<dbReference type="Pfam" id="PF02696">
    <property type="entry name" value="SelO"/>
    <property type="match status" value="1"/>
</dbReference>
<comment type="catalytic activity">
    <reaction evidence="8">
        <text>L-seryl-[protein] + UTP = O-(5'-uridylyl)-L-seryl-[protein] + diphosphate</text>
        <dbReference type="Rhea" id="RHEA:64604"/>
        <dbReference type="Rhea" id="RHEA-COMP:9863"/>
        <dbReference type="Rhea" id="RHEA-COMP:16635"/>
        <dbReference type="ChEBI" id="CHEBI:29999"/>
        <dbReference type="ChEBI" id="CHEBI:33019"/>
        <dbReference type="ChEBI" id="CHEBI:46398"/>
        <dbReference type="ChEBI" id="CHEBI:156051"/>
    </reaction>
</comment>
<reference evidence="9" key="1">
    <citation type="submission" date="2023-01" db="EMBL/GenBank/DDBJ databases">
        <title>Sulfurovum sp. XTW-4 genome assembly.</title>
        <authorList>
            <person name="Wang J."/>
        </authorList>
    </citation>
    <scope>NUCLEOTIDE SEQUENCE</scope>
    <source>
        <strain evidence="9">XTW-4</strain>
    </source>
</reference>
<feature type="binding site" evidence="8">
    <location>
        <position position="170"/>
    </location>
    <ligand>
        <name>ATP</name>
        <dbReference type="ChEBI" id="CHEBI:30616"/>
    </ligand>
</feature>
<dbReference type="RefSeq" id="WP_289402558.1">
    <property type="nucleotide sequence ID" value="NZ_JAQIBC010000011.1"/>
</dbReference>
<comment type="catalytic activity">
    <reaction evidence="8">
        <text>L-seryl-[protein] + ATP = 3-O-(5'-adenylyl)-L-seryl-[protein] + diphosphate</text>
        <dbReference type="Rhea" id="RHEA:58120"/>
        <dbReference type="Rhea" id="RHEA-COMP:9863"/>
        <dbReference type="Rhea" id="RHEA-COMP:15073"/>
        <dbReference type="ChEBI" id="CHEBI:29999"/>
        <dbReference type="ChEBI" id="CHEBI:30616"/>
        <dbReference type="ChEBI" id="CHEBI:33019"/>
        <dbReference type="ChEBI" id="CHEBI:142516"/>
        <dbReference type="EC" id="2.7.7.108"/>
    </reaction>
</comment>
<evidence type="ECO:0000256" key="5">
    <source>
        <dbReference type="ARBA" id="ARBA00022741"/>
    </source>
</evidence>
<evidence type="ECO:0000256" key="2">
    <source>
        <dbReference type="ARBA" id="ARBA00022679"/>
    </source>
</evidence>
<dbReference type="EC" id="2.7.7.108" evidence="8"/>
<evidence type="ECO:0000256" key="6">
    <source>
        <dbReference type="ARBA" id="ARBA00022840"/>
    </source>
</evidence>
<feature type="binding site" evidence="8">
    <location>
        <position position="92"/>
    </location>
    <ligand>
        <name>ATP</name>
        <dbReference type="ChEBI" id="CHEBI:30616"/>
    </ligand>
</feature>
<comment type="catalytic activity">
    <reaction evidence="8">
        <text>L-tyrosyl-[protein] + UTP = O-(5'-uridylyl)-L-tyrosyl-[protein] + diphosphate</text>
        <dbReference type="Rhea" id="RHEA:83887"/>
        <dbReference type="Rhea" id="RHEA-COMP:10136"/>
        <dbReference type="Rhea" id="RHEA-COMP:20238"/>
        <dbReference type="ChEBI" id="CHEBI:33019"/>
        <dbReference type="ChEBI" id="CHEBI:46398"/>
        <dbReference type="ChEBI" id="CHEBI:46858"/>
        <dbReference type="ChEBI" id="CHEBI:90602"/>
    </reaction>
</comment>
<accession>A0ABT7QUA6</accession>
<keyword evidence="8" id="KW-0464">Manganese</keyword>
<feature type="binding site" evidence="8">
    <location>
        <position position="177"/>
    </location>
    <ligand>
        <name>ATP</name>
        <dbReference type="ChEBI" id="CHEBI:30616"/>
    </ligand>
</feature>
<sequence length="479" mass="54916">MTLDNLNFETPYLSLDSEFYDLTEPTPLDDPYLISFNPKAATLIDLDDSVKDDPRFIALLNGTFIPKGARTFSMCYAGHQFGNYAPRLGDGRAINLGSINGWHLQTKGSGETLYSRSSDGRAAIPSSIREYLMSEAMHHLGIPTTRALGIIGSQTKILRNQIERGAIVMRMSPSWVRFGTFEYFYYFKEYDKLKALAEYVITESYPHLQEDEDRYYKFFCEVVERTAKLIAQWQGIGFNHGVMNTDNMSIAGLTIDYGPYAMLDDFDYGFVCNKTDKAGRYSYGDQPNVSYWNLTMLSKALTPIIDQNRMQKKLDDFGNFLYPDAYIDVMREKLGLALKLDEDVELITDLVGTLQDAYVDYTLFFRTLSRYDGDRMPIFELAMNPIPLDSWLTLYDARLAKETRSQNERQQAMLKTNPKYVLKNYMLQEAIELAQKGDFSMVETLLYIAAHPYDELPEFERFAEETPEAHKNICLSCSS</sequence>
<evidence type="ECO:0000256" key="3">
    <source>
        <dbReference type="ARBA" id="ARBA00022695"/>
    </source>
</evidence>
<name>A0ABT7QUA6_9BACT</name>
<feature type="binding site" evidence="8">
    <location>
        <position position="89"/>
    </location>
    <ligand>
        <name>ATP</name>
        <dbReference type="ChEBI" id="CHEBI:30616"/>
    </ligand>
</feature>
<organism evidence="9 10">
    <name type="scientific">Sulfurovum xiamenensis</name>
    <dbReference type="NCBI Taxonomy" id="3019066"/>
    <lineage>
        <taxon>Bacteria</taxon>
        <taxon>Pseudomonadati</taxon>
        <taxon>Campylobacterota</taxon>
        <taxon>Epsilonproteobacteria</taxon>
        <taxon>Campylobacterales</taxon>
        <taxon>Sulfurovaceae</taxon>
        <taxon>Sulfurovum</taxon>
    </lineage>
</organism>
<comment type="function">
    <text evidence="8">Nucleotidyltransferase involved in the post-translational modification of proteins. It can catalyze the addition of adenosine monophosphate (AMP) or uridine monophosphate (UMP) to a protein, resulting in modifications known as AMPylation and UMPylation.</text>
</comment>
<feature type="binding site" evidence="8">
    <location>
        <position position="247"/>
    </location>
    <ligand>
        <name>Mg(2+)</name>
        <dbReference type="ChEBI" id="CHEBI:18420"/>
    </ligand>
</feature>
<comment type="cofactor">
    <cofactor evidence="8">
        <name>Mg(2+)</name>
        <dbReference type="ChEBI" id="CHEBI:18420"/>
    </cofactor>
    <cofactor evidence="8">
        <name>Mn(2+)</name>
        <dbReference type="ChEBI" id="CHEBI:29035"/>
    </cofactor>
</comment>
<feature type="binding site" evidence="8">
    <location>
        <position position="256"/>
    </location>
    <ligand>
        <name>ATP</name>
        <dbReference type="ChEBI" id="CHEBI:30616"/>
    </ligand>
</feature>
<dbReference type="Proteomes" id="UP001169066">
    <property type="component" value="Unassembled WGS sequence"/>
</dbReference>
<gene>
    <name evidence="8" type="primary">ydiU</name>
    <name evidence="8" type="synonym">selO</name>
    <name evidence="9" type="ORF">PF327_10685</name>
</gene>
<evidence type="ECO:0000313" key="9">
    <source>
        <dbReference type="EMBL" id="MDM5264660.1"/>
    </source>
</evidence>
<evidence type="ECO:0000256" key="7">
    <source>
        <dbReference type="ARBA" id="ARBA00022842"/>
    </source>
</evidence>
<evidence type="ECO:0000313" key="10">
    <source>
        <dbReference type="Proteomes" id="UP001169066"/>
    </source>
</evidence>
<comment type="catalytic activity">
    <reaction evidence="8">
        <text>L-histidyl-[protein] + UTP = N(tele)-(5'-uridylyl)-L-histidyl-[protein] + diphosphate</text>
        <dbReference type="Rhea" id="RHEA:83891"/>
        <dbReference type="Rhea" id="RHEA-COMP:9745"/>
        <dbReference type="Rhea" id="RHEA-COMP:20239"/>
        <dbReference type="ChEBI" id="CHEBI:29979"/>
        <dbReference type="ChEBI" id="CHEBI:33019"/>
        <dbReference type="ChEBI" id="CHEBI:46398"/>
        <dbReference type="ChEBI" id="CHEBI:233474"/>
    </reaction>
</comment>
<feature type="binding site" evidence="8">
    <location>
        <position position="256"/>
    </location>
    <ligand>
        <name>Mg(2+)</name>
        <dbReference type="ChEBI" id="CHEBI:18420"/>
    </ligand>
</feature>
<evidence type="ECO:0000256" key="1">
    <source>
        <dbReference type="ARBA" id="ARBA00009747"/>
    </source>
</evidence>
<dbReference type="PANTHER" id="PTHR32057:SF14">
    <property type="entry name" value="PROTEIN ADENYLYLTRANSFERASE SELO, MITOCHONDRIAL"/>
    <property type="match status" value="1"/>
</dbReference>
<dbReference type="InterPro" id="IPR003846">
    <property type="entry name" value="SelO"/>
</dbReference>
<keyword evidence="10" id="KW-1185">Reference proteome</keyword>
<comment type="caution">
    <text evidence="9">The sequence shown here is derived from an EMBL/GenBank/DDBJ whole genome shotgun (WGS) entry which is preliminary data.</text>
</comment>
<dbReference type="HAMAP" id="MF_00692">
    <property type="entry name" value="SelO"/>
    <property type="match status" value="1"/>
</dbReference>
<keyword evidence="7 8" id="KW-0460">Magnesium</keyword>
<comment type="similarity">
    <text evidence="1 8">Belongs to the SELO family.</text>
</comment>
<keyword evidence="5 8" id="KW-0547">Nucleotide-binding</keyword>
<feature type="binding site" evidence="8">
    <location>
        <position position="120"/>
    </location>
    <ligand>
        <name>ATP</name>
        <dbReference type="ChEBI" id="CHEBI:30616"/>
    </ligand>
</feature>
<keyword evidence="2 8" id="KW-0808">Transferase</keyword>
<feature type="binding site" evidence="8">
    <location>
        <position position="91"/>
    </location>
    <ligand>
        <name>ATP</name>
        <dbReference type="ChEBI" id="CHEBI:30616"/>
    </ligand>
</feature>
<dbReference type="EC" id="2.7.7.-" evidence="8"/>
<dbReference type="NCBIfam" id="NF000658">
    <property type="entry name" value="PRK00029.1"/>
    <property type="match status" value="1"/>
</dbReference>
<keyword evidence="3 8" id="KW-0548">Nucleotidyltransferase</keyword>
<comment type="catalytic activity">
    <reaction evidence="8">
        <text>L-tyrosyl-[protein] + ATP = O-(5'-adenylyl)-L-tyrosyl-[protein] + diphosphate</text>
        <dbReference type="Rhea" id="RHEA:54288"/>
        <dbReference type="Rhea" id="RHEA-COMP:10136"/>
        <dbReference type="Rhea" id="RHEA-COMP:13846"/>
        <dbReference type="ChEBI" id="CHEBI:30616"/>
        <dbReference type="ChEBI" id="CHEBI:33019"/>
        <dbReference type="ChEBI" id="CHEBI:46858"/>
        <dbReference type="ChEBI" id="CHEBI:83624"/>
        <dbReference type="EC" id="2.7.7.108"/>
    </reaction>
</comment>
<proteinExistence type="inferred from homology"/>
<dbReference type="PANTHER" id="PTHR32057">
    <property type="entry name" value="PROTEIN ADENYLYLTRANSFERASE SELO, MITOCHONDRIAL"/>
    <property type="match status" value="1"/>
</dbReference>
<evidence type="ECO:0000256" key="4">
    <source>
        <dbReference type="ARBA" id="ARBA00022723"/>
    </source>
</evidence>
<feature type="binding site" evidence="8">
    <location>
        <position position="119"/>
    </location>
    <ligand>
        <name>ATP</name>
        <dbReference type="ChEBI" id="CHEBI:30616"/>
    </ligand>
</feature>
<keyword evidence="6 8" id="KW-0067">ATP-binding</keyword>
<feature type="active site" description="Proton acceptor" evidence="8">
    <location>
        <position position="246"/>
    </location>
</feature>
<dbReference type="EMBL" id="JAQIBC010000011">
    <property type="protein sequence ID" value="MDM5264660.1"/>
    <property type="molecule type" value="Genomic_DNA"/>
</dbReference>